<feature type="transmembrane region" description="Helical" evidence="7">
    <location>
        <begin position="403"/>
        <end position="420"/>
    </location>
</feature>
<dbReference type="InterPro" id="IPR001991">
    <property type="entry name" value="Na-dicarboxylate_symporter"/>
</dbReference>
<accession>A0A149PK74</accession>
<feature type="transmembrane region" description="Helical" evidence="7">
    <location>
        <begin position="163"/>
        <end position="183"/>
    </location>
</feature>
<comment type="subcellular location">
    <subcellularLocation>
        <location evidence="1">Cell membrane</location>
        <topology evidence="1">Multi-pass membrane protein</topology>
    </subcellularLocation>
</comment>
<proteinExistence type="predicted"/>
<evidence type="ECO:0000313" key="8">
    <source>
        <dbReference type="EMBL" id="KXU85424.1"/>
    </source>
</evidence>
<dbReference type="RefSeq" id="WP_062130076.1">
    <property type="nucleotide sequence ID" value="NZ_LRBG01000031.1"/>
</dbReference>
<evidence type="ECO:0000256" key="7">
    <source>
        <dbReference type="SAM" id="Phobius"/>
    </source>
</evidence>
<dbReference type="PANTHER" id="PTHR42865">
    <property type="entry name" value="PROTON/GLUTAMATE-ASPARTATE SYMPORTER"/>
    <property type="match status" value="1"/>
</dbReference>
<keyword evidence="5 7" id="KW-1133">Transmembrane helix</keyword>
<name>A0A149PK74_9BURK</name>
<feature type="transmembrane region" description="Helical" evidence="7">
    <location>
        <begin position="204"/>
        <end position="224"/>
    </location>
</feature>
<keyword evidence="4 7" id="KW-0812">Transmembrane</keyword>
<dbReference type="AlphaFoldDB" id="A0A149PK74"/>
<feature type="transmembrane region" description="Helical" evidence="7">
    <location>
        <begin position="309"/>
        <end position="334"/>
    </location>
</feature>
<dbReference type="Pfam" id="PF00375">
    <property type="entry name" value="SDF"/>
    <property type="match status" value="1"/>
</dbReference>
<keyword evidence="2" id="KW-0813">Transport</keyword>
<feature type="transmembrane region" description="Helical" evidence="7">
    <location>
        <begin position="44"/>
        <end position="66"/>
    </location>
</feature>
<comment type="caution">
    <text evidence="8">The sequence shown here is derived from an EMBL/GenBank/DDBJ whole genome shotgun (WGS) entry which is preliminary data.</text>
</comment>
<dbReference type="GO" id="GO:0005886">
    <property type="term" value="C:plasma membrane"/>
    <property type="evidence" value="ECO:0007669"/>
    <property type="project" value="UniProtKB-SubCell"/>
</dbReference>
<feature type="transmembrane region" description="Helical" evidence="7">
    <location>
        <begin position="78"/>
        <end position="101"/>
    </location>
</feature>
<reference evidence="8 9" key="1">
    <citation type="journal article" date="2015" name="Int. J. Syst. Evol. Microbiol.">
        <title>Burkholderia monticola sp. nov., isolated from mountain soil.</title>
        <authorList>
            <person name="Baek I."/>
            <person name="Seo B."/>
            <person name="Lee I."/>
            <person name="Yi H."/>
            <person name="Chun J."/>
        </authorList>
    </citation>
    <scope>NUCLEOTIDE SEQUENCE [LARGE SCALE GENOMIC DNA]</scope>
    <source>
        <strain evidence="8 9">JC2948</strain>
    </source>
</reference>
<dbReference type="GO" id="GO:0015293">
    <property type="term" value="F:symporter activity"/>
    <property type="evidence" value="ECO:0007669"/>
    <property type="project" value="UniProtKB-KW"/>
</dbReference>
<dbReference type="SUPFAM" id="SSF118215">
    <property type="entry name" value="Proton glutamate symport protein"/>
    <property type="match status" value="1"/>
</dbReference>
<dbReference type="STRING" id="1399968.CI15_19820"/>
<evidence type="ECO:0000313" key="9">
    <source>
        <dbReference type="Proteomes" id="UP000075613"/>
    </source>
</evidence>
<dbReference type="Proteomes" id="UP000075613">
    <property type="component" value="Unassembled WGS sequence"/>
</dbReference>
<feature type="transmembrane region" description="Helical" evidence="7">
    <location>
        <begin position="230"/>
        <end position="259"/>
    </location>
</feature>
<dbReference type="Gene3D" id="1.10.3860.10">
    <property type="entry name" value="Sodium:dicarboxylate symporter"/>
    <property type="match status" value="1"/>
</dbReference>
<organism evidence="8 9">
    <name type="scientific">Paraburkholderia monticola</name>
    <dbReference type="NCBI Taxonomy" id="1399968"/>
    <lineage>
        <taxon>Bacteria</taxon>
        <taxon>Pseudomonadati</taxon>
        <taxon>Pseudomonadota</taxon>
        <taxon>Betaproteobacteria</taxon>
        <taxon>Burkholderiales</taxon>
        <taxon>Burkholderiaceae</taxon>
        <taxon>Paraburkholderia</taxon>
    </lineage>
</organism>
<feature type="transmembrane region" description="Helical" evidence="7">
    <location>
        <begin position="341"/>
        <end position="362"/>
    </location>
</feature>
<dbReference type="OrthoDB" id="9766690at2"/>
<gene>
    <name evidence="8" type="ORF">CI15_19820</name>
</gene>
<feature type="transmembrane region" description="Helical" evidence="7">
    <location>
        <begin position="368"/>
        <end position="391"/>
    </location>
</feature>
<evidence type="ECO:0000256" key="5">
    <source>
        <dbReference type="ARBA" id="ARBA00022989"/>
    </source>
</evidence>
<dbReference type="PANTHER" id="PTHR42865:SF7">
    <property type="entry name" value="PROTON_GLUTAMATE-ASPARTATE SYMPORTER"/>
    <property type="match status" value="1"/>
</dbReference>
<feature type="transmembrane region" description="Helical" evidence="7">
    <location>
        <begin position="450"/>
        <end position="473"/>
    </location>
</feature>
<evidence type="ECO:0000256" key="6">
    <source>
        <dbReference type="ARBA" id="ARBA00023136"/>
    </source>
</evidence>
<keyword evidence="3" id="KW-1003">Cell membrane</keyword>
<evidence type="ECO:0000256" key="1">
    <source>
        <dbReference type="ARBA" id="ARBA00004651"/>
    </source>
</evidence>
<keyword evidence="9" id="KW-1185">Reference proteome</keyword>
<sequence length="474" mass="48603">MKALHMLSRSTLGLIVCLAVGGLCGVFAEPAGALAYFAGQLYLSVVNMAAIPLLVVATFFGLRQVIALPRPRTRVGTIMLLALALVVLSGIAGTLIGVLVMPGQHLSAEAHAHLGELVLKSASADEVRVALFDHDAGSAGTATSLISVSDVFPDNFYRVLAQGHSLGILTGTILFGLAFAALSREQTRMLSNVFEGVYRALETIIAQANLLIPVLVFGVAAHLTSHTQGATLAAMCSFLLCFALSAFVLASLALATIAARAGQPLLQALSGLKAPLLIGLTSGSATAPIPHTIEAMSERLGFSRGVVELVVPFGSVFVRAGSALYYTLATVFVANLYDRPLGAGEIALVCAASVVAAFVSAGQSGVAAVGYTGVVLSMLHLPVEAAGVLFVSVDLICEGPRNVLSLLSVCTVIALVSAGLPSERKSAVEVHGHALGLSPVLRFTFTRGQLALAAGCAVMVASLILLMGIGVGAR</sequence>
<dbReference type="EMBL" id="LRBG01000031">
    <property type="protein sequence ID" value="KXU85424.1"/>
    <property type="molecule type" value="Genomic_DNA"/>
</dbReference>
<protein>
    <submittedName>
        <fullName evidence="8">Sodium:dicarboxylate symporter</fullName>
    </submittedName>
</protein>
<evidence type="ECO:0000256" key="3">
    <source>
        <dbReference type="ARBA" id="ARBA00022475"/>
    </source>
</evidence>
<keyword evidence="6 7" id="KW-0472">Membrane</keyword>
<dbReference type="InterPro" id="IPR036458">
    <property type="entry name" value="Na:dicarbo_symporter_sf"/>
</dbReference>
<evidence type="ECO:0000256" key="2">
    <source>
        <dbReference type="ARBA" id="ARBA00022448"/>
    </source>
</evidence>
<evidence type="ECO:0000256" key="4">
    <source>
        <dbReference type="ARBA" id="ARBA00022692"/>
    </source>
</evidence>
<dbReference type="PRINTS" id="PR00173">
    <property type="entry name" value="EDTRNSPORT"/>
</dbReference>
<feature type="transmembrane region" description="Helical" evidence="7">
    <location>
        <begin position="271"/>
        <end position="289"/>
    </location>
</feature>